<protein>
    <submittedName>
        <fullName evidence="1">Uncharacterized protein</fullName>
    </submittedName>
</protein>
<accession>A0A7J8L8G8</accession>
<evidence type="ECO:0000313" key="2">
    <source>
        <dbReference type="Proteomes" id="UP000593572"/>
    </source>
</evidence>
<name>A0A7J8L8G8_9ROSI</name>
<sequence>MNFNEVRDGSHSIPSAY</sequence>
<organism evidence="1 2">
    <name type="scientific">Gossypium lobatum</name>
    <dbReference type="NCBI Taxonomy" id="34289"/>
    <lineage>
        <taxon>Eukaryota</taxon>
        <taxon>Viridiplantae</taxon>
        <taxon>Streptophyta</taxon>
        <taxon>Embryophyta</taxon>
        <taxon>Tracheophyta</taxon>
        <taxon>Spermatophyta</taxon>
        <taxon>Magnoliopsida</taxon>
        <taxon>eudicotyledons</taxon>
        <taxon>Gunneridae</taxon>
        <taxon>Pentapetalae</taxon>
        <taxon>rosids</taxon>
        <taxon>malvids</taxon>
        <taxon>Malvales</taxon>
        <taxon>Malvaceae</taxon>
        <taxon>Malvoideae</taxon>
        <taxon>Gossypium</taxon>
    </lineage>
</organism>
<evidence type="ECO:0000313" key="1">
    <source>
        <dbReference type="EMBL" id="MBA0548713.1"/>
    </source>
</evidence>
<comment type="caution">
    <text evidence="1">The sequence shown here is derived from an EMBL/GenBank/DDBJ whole genome shotgun (WGS) entry which is preliminary data.</text>
</comment>
<proteinExistence type="predicted"/>
<dbReference type="AlphaFoldDB" id="A0A7J8L8G8"/>
<gene>
    <name evidence="1" type="ORF">Golob_019795</name>
</gene>
<reference evidence="1 2" key="1">
    <citation type="journal article" date="2019" name="Genome Biol. Evol.">
        <title>Insights into the evolution of the New World diploid cottons (Gossypium, subgenus Houzingenia) based on genome sequencing.</title>
        <authorList>
            <person name="Grover C.E."/>
            <person name="Arick M.A. 2nd"/>
            <person name="Thrash A."/>
            <person name="Conover J.L."/>
            <person name="Sanders W.S."/>
            <person name="Peterson D.G."/>
            <person name="Frelichowski J.E."/>
            <person name="Scheffler J.A."/>
            <person name="Scheffler B.E."/>
            <person name="Wendel J.F."/>
        </authorList>
    </citation>
    <scope>NUCLEOTIDE SEQUENCE [LARGE SCALE GENOMIC DNA]</scope>
    <source>
        <strain evidence="1">157</strain>
        <tissue evidence="1">Leaf</tissue>
    </source>
</reference>
<dbReference type="Proteomes" id="UP000593572">
    <property type="component" value="Unassembled WGS sequence"/>
</dbReference>
<keyword evidence="2" id="KW-1185">Reference proteome</keyword>
<dbReference type="EMBL" id="JABEZX010000001">
    <property type="protein sequence ID" value="MBA0548713.1"/>
    <property type="molecule type" value="Genomic_DNA"/>
</dbReference>